<evidence type="ECO:0000259" key="3">
    <source>
        <dbReference type="Pfam" id="PF00501"/>
    </source>
</evidence>
<dbReference type="PANTHER" id="PTHR43201">
    <property type="entry name" value="ACYL-COA SYNTHETASE"/>
    <property type="match status" value="1"/>
</dbReference>
<dbReference type="Proteomes" id="UP000722485">
    <property type="component" value="Unassembled WGS sequence"/>
</dbReference>
<keyword evidence="2" id="KW-0436">Ligase</keyword>
<feature type="domain" description="AMP-dependent synthetase/ligase" evidence="3">
    <location>
        <begin position="24"/>
        <end position="415"/>
    </location>
</feature>
<dbReference type="OrthoDB" id="3633556at2759"/>
<dbReference type="Pfam" id="PF00501">
    <property type="entry name" value="AMP-binding"/>
    <property type="match status" value="1"/>
</dbReference>
<dbReference type="GO" id="GO:0006631">
    <property type="term" value="P:fatty acid metabolic process"/>
    <property type="evidence" value="ECO:0007669"/>
    <property type="project" value="TreeGrafter"/>
</dbReference>
<reference evidence="5" key="1">
    <citation type="submission" date="2020-03" db="EMBL/GenBank/DDBJ databases">
        <title>Draft Genome Sequence of Cylindrodendrum hubeiense.</title>
        <authorList>
            <person name="Buettner E."/>
            <person name="Kellner H."/>
        </authorList>
    </citation>
    <scope>NUCLEOTIDE SEQUENCE</scope>
    <source>
        <strain evidence="5">IHI 201604</strain>
    </source>
</reference>
<comment type="similarity">
    <text evidence="1">Belongs to the ATP-dependent AMP-binding enzyme family.</text>
</comment>
<keyword evidence="6" id="KW-1185">Reference proteome</keyword>
<dbReference type="SUPFAM" id="SSF56801">
    <property type="entry name" value="Acetyl-CoA synthetase-like"/>
    <property type="match status" value="1"/>
</dbReference>
<dbReference type="Gene3D" id="3.40.50.12780">
    <property type="entry name" value="N-terminal domain of ligase-like"/>
    <property type="match status" value="1"/>
</dbReference>
<dbReference type="Gene3D" id="3.30.300.30">
    <property type="match status" value="1"/>
</dbReference>
<dbReference type="PROSITE" id="PS00455">
    <property type="entry name" value="AMP_BINDING"/>
    <property type="match status" value="1"/>
</dbReference>
<dbReference type="InterPro" id="IPR045851">
    <property type="entry name" value="AMP-bd_C_sf"/>
</dbReference>
<dbReference type="InterPro" id="IPR020845">
    <property type="entry name" value="AMP-binding_CS"/>
</dbReference>
<evidence type="ECO:0000256" key="2">
    <source>
        <dbReference type="ARBA" id="ARBA00022598"/>
    </source>
</evidence>
<evidence type="ECO:0000313" key="6">
    <source>
        <dbReference type="Proteomes" id="UP000722485"/>
    </source>
</evidence>
<dbReference type="InterPro" id="IPR000873">
    <property type="entry name" value="AMP-dep_synth/lig_dom"/>
</dbReference>
<comment type="caution">
    <text evidence="5">The sequence shown here is derived from an EMBL/GenBank/DDBJ whole genome shotgun (WGS) entry which is preliminary data.</text>
</comment>
<sequence length="547" mass="58605">MAAQSHVLILPPSLQSLSSPAVIMPDAGSGSFTAMSYAQLTTLTCLLQKSLAKLGITRASKVALVLPNGIEFVAVFLAAVRQRAIAAPVNPQFTKNEYSDIFSMMQPDLVITVVASPSHNNTYSHAPAVLAAQEQGFPVALCCRSNKEDPVLQISLDLIGGDTGTATATTPSAVFSRNEVESEDKALLLFTSGTTGKPKSVLLSHTNLLVAMRIIIAAHKLSAEDRCLIITPLCHVIGIGGSLLTTLFTGGCTVIPPSLPGAFWQCCADFGITWYHAVPTLHRLLISFPRPNGIMPPTLRFIRCGGSDMPPDLYDGLQSLGLPVLEVYGMTESAPAIFCNRLEEEDDTRARKLAHYPIADAVEVMILPLAEALRQSNIGISGAATTDHNALSMLTKEPGVIGEVCLRGKSIMSGYTNNPTANTEAFLANGYFRTGDLGAIQPQQRLIISGRVKEIINKAGEKISPAEIEHVALTHGGVKEAACFRVPDKMYGECIGLAVVIRAESGQVTAADIKKHFRKNAALFKTPDKDWKTEKNLHCGAVFTRFT</sequence>
<proteinExistence type="inferred from homology"/>
<dbReference type="GO" id="GO:0031956">
    <property type="term" value="F:medium-chain fatty acid-CoA ligase activity"/>
    <property type="evidence" value="ECO:0007669"/>
    <property type="project" value="TreeGrafter"/>
</dbReference>
<dbReference type="PANTHER" id="PTHR43201:SF5">
    <property type="entry name" value="MEDIUM-CHAIN ACYL-COA LIGASE ACSF2, MITOCHONDRIAL"/>
    <property type="match status" value="1"/>
</dbReference>
<feature type="domain" description="AMP-binding enzyme C-terminal" evidence="4">
    <location>
        <begin position="467"/>
        <end position="529"/>
    </location>
</feature>
<dbReference type="Pfam" id="PF13193">
    <property type="entry name" value="AMP-binding_C"/>
    <property type="match status" value="1"/>
</dbReference>
<dbReference type="EMBL" id="JAANBB010000389">
    <property type="protein sequence ID" value="KAF7543125.1"/>
    <property type="molecule type" value="Genomic_DNA"/>
</dbReference>
<dbReference type="AlphaFoldDB" id="A0A9P5H4U6"/>
<evidence type="ECO:0000256" key="1">
    <source>
        <dbReference type="ARBA" id="ARBA00006432"/>
    </source>
</evidence>
<accession>A0A9P5H4U6</accession>
<organism evidence="5 6">
    <name type="scientific">Cylindrodendrum hubeiense</name>
    <dbReference type="NCBI Taxonomy" id="595255"/>
    <lineage>
        <taxon>Eukaryota</taxon>
        <taxon>Fungi</taxon>
        <taxon>Dikarya</taxon>
        <taxon>Ascomycota</taxon>
        <taxon>Pezizomycotina</taxon>
        <taxon>Sordariomycetes</taxon>
        <taxon>Hypocreomycetidae</taxon>
        <taxon>Hypocreales</taxon>
        <taxon>Nectriaceae</taxon>
        <taxon>Cylindrodendrum</taxon>
    </lineage>
</organism>
<protein>
    <submittedName>
        <fullName evidence="5">Uncharacterized protein</fullName>
    </submittedName>
</protein>
<name>A0A9P5H4U6_9HYPO</name>
<dbReference type="InterPro" id="IPR025110">
    <property type="entry name" value="AMP-bd_C"/>
</dbReference>
<gene>
    <name evidence="5" type="ORF">G7Z17_g10992</name>
</gene>
<dbReference type="InterPro" id="IPR042099">
    <property type="entry name" value="ANL_N_sf"/>
</dbReference>
<evidence type="ECO:0000313" key="5">
    <source>
        <dbReference type="EMBL" id="KAF7543125.1"/>
    </source>
</evidence>
<evidence type="ECO:0000259" key="4">
    <source>
        <dbReference type="Pfam" id="PF13193"/>
    </source>
</evidence>